<comment type="caution">
    <text evidence="3">The sequence shown here is derived from an EMBL/GenBank/DDBJ whole genome shotgun (WGS) entry which is preliminary data.</text>
</comment>
<name>A0A2S9JZH6_9HYPH</name>
<dbReference type="InterPro" id="IPR010982">
    <property type="entry name" value="Lambda_DNA-bd_dom_sf"/>
</dbReference>
<dbReference type="RefSeq" id="WP_105732964.1">
    <property type="nucleotide sequence ID" value="NZ_PVBT01000001.1"/>
</dbReference>
<dbReference type="GO" id="GO:0003677">
    <property type="term" value="F:DNA binding"/>
    <property type="evidence" value="ECO:0007669"/>
    <property type="project" value="InterPro"/>
</dbReference>
<evidence type="ECO:0000259" key="2">
    <source>
        <dbReference type="PROSITE" id="PS50943"/>
    </source>
</evidence>
<dbReference type="SUPFAM" id="SSF47413">
    <property type="entry name" value="lambda repressor-like DNA-binding domains"/>
    <property type="match status" value="1"/>
</dbReference>
<accession>A0A2S9JZH6</accession>
<keyword evidence="1" id="KW-0175">Coiled coil</keyword>
<reference evidence="3 4" key="1">
    <citation type="submission" date="2018-02" db="EMBL/GenBank/DDBJ databases">
        <title>The draft genome of Phyllobacterium myrsinacearum DSM5892.</title>
        <authorList>
            <person name="Li L."/>
            <person name="Liu L."/>
            <person name="Zhang X."/>
            <person name="Wang T."/>
        </authorList>
    </citation>
    <scope>NUCLEOTIDE SEQUENCE [LARGE SCALE GENOMIC DNA]</scope>
    <source>
        <strain evidence="3 4">DSM 5892</strain>
    </source>
</reference>
<dbReference type="Proteomes" id="UP000238563">
    <property type="component" value="Unassembled WGS sequence"/>
</dbReference>
<dbReference type="SMART" id="SM00530">
    <property type="entry name" value="HTH_XRE"/>
    <property type="match status" value="1"/>
</dbReference>
<sequence>MNFISNIITAMPDTDTLGGRLSRARDAKSMSVAELGVRVGVKPETIAAWESDRSEPGVNRLFMLAGSLGVTQTWLIHGVGQSPDESDAADENRLLKSQIANLKALHRELGERIEELEKAVLRLKAA</sequence>
<organism evidence="3 4">
    <name type="scientific">Phyllobacterium myrsinacearum</name>
    <dbReference type="NCBI Taxonomy" id="28101"/>
    <lineage>
        <taxon>Bacteria</taxon>
        <taxon>Pseudomonadati</taxon>
        <taxon>Pseudomonadota</taxon>
        <taxon>Alphaproteobacteria</taxon>
        <taxon>Hyphomicrobiales</taxon>
        <taxon>Phyllobacteriaceae</taxon>
        <taxon>Phyllobacterium</taxon>
    </lineage>
</organism>
<evidence type="ECO:0000256" key="1">
    <source>
        <dbReference type="SAM" id="Coils"/>
    </source>
</evidence>
<dbReference type="CDD" id="cd00093">
    <property type="entry name" value="HTH_XRE"/>
    <property type="match status" value="1"/>
</dbReference>
<dbReference type="OrthoDB" id="5659783at2"/>
<gene>
    <name evidence="3" type="ORF">C5750_06550</name>
</gene>
<evidence type="ECO:0000313" key="3">
    <source>
        <dbReference type="EMBL" id="PRD58736.1"/>
    </source>
</evidence>
<protein>
    <submittedName>
        <fullName evidence="3">Transcriptional regulator</fullName>
    </submittedName>
</protein>
<dbReference type="EMBL" id="PVBT01000001">
    <property type="protein sequence ID" value="PRD58736.1"/>
    <property type="molecule type" value="Genomic_DNA"/>
</dbReference>
<proteinExistence type="predicted"/>
<dbReference type="AlphaFoldDB" id="A0A2S9JZH6"/>
<feature type="coiled-coil region" evidence="1">
    <location>
        <begin position="92"/>
        <end position="126"/>
    </location>
</feature>
<evidence type="ECO:0000313" key="4">
    <source>
        <dbReference type="Proteomes" id="UP000238563"/>
    </source>
</evidence>
<dbReference type="PROSITE" id="PS50943">
    <property type="entry name" value="HTH_CROC1"/>
    <property type="match status" value="1"/>
</dbReference>
<keyword evidence="4" id="KW-1185">Reference proteome</keyword>
<dbReference type="Pfam" id="PF01381">
    <property type="entry name" value="HTH_3"/>
    <property type="match status" value="1"/>
</dbReference>
<dbReference type="Gene3D" id="1.10.260.40">
    <property type="entry name" value="lambda repressor-like DNA-binding domains"/>
    <property type="match status" value="1"/>
</dbReference>
<feature type="domain" description="HTH cro/C1-type" evidence="2">
    <location>
        <begin position="21"/>
        <end position="75"/>
    </location>
</feature>
<dbReference type="InterPro" id="IPR001387">
    <property type="entry name" value="Cro/C1-type_HTH"/>
</dbReference>